<dbReference type="InterPro" id="IPR029058">
    <property type="entry name" value="AB_hydrolase_fold"/>
</dbReference>
<evidence type="ECO:0000313" key="4">
    <source>
        <dbReference type="Proteomes" id="UP000293874"/>
    </source>
</evidence>
<reference evidence="3 4" key="1">
    <citation type="submission" date="2019-02" db="EMBL/GenBank/DDBJ databases">
        <title>Genomic Encyclopedia of Type Strains, Phase IV (KMG-IV): sequencing the most valuable type-strain genomes for metagenomic binning, comparative biology and taxonomic classification.</title>
        <authorList>
            <person name="Goeker M."/>
        </authorList>
    </citation>
    <scope>NUCLEOTIDE SEQUENCE [LARGE SCALE GENOMIC DNA]</scope>
    <source>
        <strain evidence="3 4">DSM 18116</strain>
    </source>
</reference>
<dbReference type="InterPro" id="IPR001375">
    <property type="entry name" value="Peptidase_S9_cat"/>
</dbReference>
<feature type="domain" description="Peptidase S9 prolyl oligopeptidase catalytic" evidence="2">
    <location>
        <begin position="770"/>
        <end position="954"/>
    </location>
</feature>
<dbReference type="SUPFAM" id="SSF82171">
    <property type="entry name" value="DPP6 N-terminal domain-like"/>
    <property type="match status" value="1"/>
</dbReference>
<gene>
    <name evidence="3" type="ORF">EV199_5320</name>
</gene>
<keyword evidence="3" id="KW-0378">Hydrolase</keyword>
<dbReference type="InterPro" id="IPR050278">
    <property type="entry name" value="Serine_Prot_S9B/DPPIV"/>
</dbReference>
<dbReference type="GO" id="GO:0008236">
    <property type="term" value="F:serine-type peptidase activity"/>
    <property type="evidence" value="ECO:0007669"/>
    <property type="project" value="InterPro"/>
</dbReference>
<dbReference type="AlphaFoldDB" id="A0A4Q7MFI5"/>
<comment type="caution">
    <text evidence="3">The sequence shown here is derived from an EMBL/GenBank/DDBJ whole genome shotgun (WGS) entry which is preliminary data.</text>
</comment>
<dbReference type="Proteomes" id="UP000293874">
    <property type="component" value="Unassembled WGS sequence"/>
</dbReference>
<evidence type="ECO:0000256" key="1">
    <source>
        <dbReference type="SAM" id="SignalP"/>
    </source>
</evidence>
<dbReference type="GO" id="GO:0004177">
    <property type="term" value="F:aminopeptidase activity"/>
    <property type="evidence" value="ECO:0007669"/>
    <property type="project" value="UniProtKB-KW"/>
</dbReference>
<name>A0A4Q7MFI5_9BACT</name>
<keyword evidence="3" id="KW-0031">Aminopeptidase</keyword>
<dbReference type="OrthoDB" id="9812921at2"/>
<dbReference type="PANTHER" id="PTHR11731:SF193">
    <property type="entry name" value="DIPEPTIDYL PEPTIDASE 9"/>
    <property type="match status" value="1"/>
</dbReference>
<sequence>MKTTPLLLSALLLATMAQAQKKPLDHSVYDGWQAIGERSISNNGKYVAYTINPQEGDGTLVIQATDNSFKKEFARGANAVITPDNRFVIFRLKPFFKDLREARIKKKKPDEMPKDTLVIFEFGKDSIFRVPRVKGFKTPEKGTGQWVAYLMEKALPGPPKVPAKPDSLTQLSNLEKMADSLIRVSDSLRKKAVEARTKGLSILQPAKKEGKPGPKNDDPVEEGTELVLKNLYTGEERKYTLVSDYDFSEKGNVLLVETTRKNNDSLTQSLILWTSLPSGKTDTVMRKFNDARNFSFDKEGTQLAFTAERDSVAKALVKFHRLWYYKAGDDSAHMRADRNTPGIAKGLTVSDSYTPQFSKDGQKLYFGLLPIRKPKDTSLVDFETARLDIWNYKDDYLQPQQLLNLQSDLRRSYLAVFNNPDAKNAVQLGADDAENVFTANEGNADFVLAFSSKGNRVASQWQGFSYNNAFLISTADASRKLVKEKKRGGFSTSPSARFVAWYDPEKKNYFAYEVATGQTRDLTSKITTTRFWDDEDDHPDDPGNFGFAKWLENDEAVLIYDRYDIWQIDPTGKAAPVNITNGFGKKNKIELRILTTDREARFVKLNEQLLFEAFDHTSKYGGYFTKKLDVHGDPVKLYMGPYGMVFSAKAKDAEIYMLGMMDIREPMNLNVSSDLQNFTKLSDINPQQKDYNWLTVELMKWKMFDGKESEGLLFKPENFDPKKKYPVIFYFYERNADNLYNYRAPAPSASVVNIPYFVSNGYLVFDPNIWYKNGQPGESAYNSVVSAAKMLARLPFVDSTKMAIQGQSWGGYQVAYLVTRTNMFAAAGAGAPVANMTSAYGGIRWGSGLNRQFQYERTQSRIGATLWQRQDLYIKNSPLFTANKVNTPLLIMHNDMDGAVPWYQGIEYFTALRRLGKKVWMLQYNGEDHNLVERRNRKDLSIRLGQFFDHYLKGAPAPKWMTEGVPATEKGIDWGTGTETSNSTKAGF</sequence>
<dbReference type="PANTHER" id="PTHR11731">
    <property type="entry name" value="PROTEASE FAMILY S9B,C DIPEPTIDYL-PEPTIDASE IV-RELATED"/>
    <property type="match status" value="1"/>
</dbReference>
<protein>
    <submittedName>
        <fullName evidence="3">Dipeptidyl aminopeptidase/acylaminoacyl peptidase</fullName>
    </submittedName>
</protein>
<feature type="chain" id="PRO_5020215762" evidence="1">
    <location>
        <begin position="20"/>
        <end position="988"/>
    </location>
</feature>
<dbReference type="Pfam" id="PF00326">
    <property type="entry name" value="Peptidase_S9"/>
    <property type="match status" value="1"/>
</dbReference>
<organism evidence="3 4">
    <name type="scientific">Pseudobacter ginsenosidimutans</name>
    <dbReference type="NCBI Taxonomy" id="661488"/>
    <lineage>
        <taxon>Bacteria</taxon>
        <taxon>Pseudomonadati</taxon>
        <taxon>Bacteroidota</taxon>
        <taxon>Chitinophagia</taxon>
        <taxon>Chitinophagales</taxon>
        <taxon>Chitinophagaceae</taxon>
        <taxon>Pseudobacter</taxon>
    </lineage>
</organism>
<keyword evidence="4" id="KW-1185">Reference proteome</keyword>
<keyword evidence="1" id="KW-0732">Signal</keyword>
<evidence type="ECO:0000259" key="2">
    <source>
        <dbReference type="Pfam" id="PF00326"/>
    </source>
</evidence>
<accession>A0A4Q7MFI5</accession>
<dbReference type="EMBL" id="SGXA01000004">
    <property type="protein sequence ID" value="RZS66936.1"/>
    <property type="molecule type" value="Genomic_DNA"/>
</dbReference>
<feature type="signal peptide" evidence="1">
    <location>
        <begin position="1"/>
        <end position="19"/>
    </location>
</feature>
<dbReference type="GO" id="GO:0006508">
    <property type="term" value="P:proteolysis"/>
    <property type="evidence" value="ECO:0007669"/>
    <property type="project" value="InterPro"/>
</dbReference>
<dbReference type="GO" id="GO:0008239">
    <property type="term" value="F:dipeptidyl-peptidase activity"/>
    <property type="evidence" value="ECO:0007669"/>
    <property type="project" value="TreeGrafter"/>
</dbReference>
<dbReference type="RefSeq" id="WP_130543829.1">
    <property type="nucleotide sequence ID" value="NZ_CP042431.1"/>
</dbReference>
<dbReference type="Gene3D" id="3.40.50.1820">
    <property type="entry name" value="alpha/beta hydrolase"/>
    <property type="match status" value="1"/>
</dbReference>
<keyword evidence="3" id="KW-0645">Protease</keyword>
<dbReference type="SUPFAM" id="SSF53474">
    <property type="entry name" value="alpha/beta-Hydrolases"/>
    <property type="match status" value="1"/>
</dbReference>
<evidence type="ECO:0000313" key="3">
    <source>
        <dbReference type="EMBL" id="RZS66936.1"/>
    </source>
</evidence>
<proteinExistence type="predicted"/>